<organism evidence="7 8">
    <name type="scientific">Oceanicoccus sagamiensis</name>
    <dbReference type="NCBI Taxonomy" id="716816"/>
    <lineage>
        <taxon>Bacteria</taxon>
        <taxon>Pseudomonadati</taxon>
        <taxon>Pseudomonadota</taxon>
        <taxon>Gammaproteobacteria</taxon>
        <taxon>Cellvibrionales</taxon>
        <taxon>Spongiibacteraceae</taxon>
        <taxon>Oceanicoccus</taxon>
    </lineage>
</organism>
<keyword evidence="3 5" id="KW-1133">Transmembrane helix</keyword>
<evidence type="ECO:0000313" key="7">
    <source>
        <dbReference type="EMBL" id="ARN74752.1"/>
    </source>
</evidence>
<accession>A0A1X9NE94</accession>
<dbReference type="AlphaFoldDB" id="A0A1X9NE94"/>
<reference evidence="7 8" key="1">
    <citation type="submission" date="2016-11" db="EMBL/GenBank/DDBJ databases">
        <title>Trade-off between light-utilization and light-protection in marine flavobacteria.</title>
        <authorList>
            <person name="Kumagai Y."/>
        </authorList>
    </citation>
    <scope>NUCLEOTIDE SEQUENCE [LARGE SCALE GENOMIC DNA]</scope>
    <source>
        <strain evidence="7 8">NBRC 107125</strain>
    </source>
</reference>
<dbReference type="InterPro" id="IPR006977">
    <property type="entry name" value="Yip1_dom"/>
</dbReference>
<keyword evidence="4 5" id="KW-0472">Membrane</keyword>
<evidence type="ECO:0000256" key="2">
    <source>
        <dbReference type="ARBA" id="ARBA00022692"/>
    </source>
</evidence>
<feature type="transmembrane region" description="Helical" evidence="5">
    <location>
        <begin position="68"/>
        <end position="91"/>
    </location>
</feature>
<feature type="transmembrane region" description="Helical" evidence="5">
    <location>
        <begin position="164"/>
        <end position="189"/>
    </location>
</feature>
<feature type="domain" description="Yip1" evidence="6">
    <location>
        <begin position="6"/>
        <end position="180"/>
    </location>
</feature>
<protein>
    <recommendedName>
        <fullName evidence="6">Yip1 domain-containing protein</fullName>
    </recommendedName>
</protein>
<evidence type="ECO:0000313" key="8">
    <source>
        <dbReference type="Proteomes" id="UP000193450"/>
    </source>
</evidence>
<keyword evidence="2 5" id="KW-0812">Transmembrane</keyword>
<dbReference type="Pfam" id="PF04893">
    <property type="entry name" value="Yip1"/>
    <property type="match status" value="1"/>
</dbReference>
<dbReference type="GO" id="GO:0016020">
    <property type="term" value="C:membrane"/>
    <property type="evidence" value="ECO:0007669"/>
    <property type="project" value="UniProtKB-SubCell"/>
</dbReference>
<sequence length="199" mass="21326">MIANMFGLLFRPKTQWQSIAEKDQFSFLPAFLYTAVLAAVPAYAWFVGTTQIGWTVADGDTIRMTADSASVIIGLFYFTMVASVCVIGYMIHWMSETYGTDSSTAKGIAVAGFSATPLFIAGAVGFVPVFWAALLIGVSAVSYAVYLLYLGIPIVMGIPQERGFLFSSAVIAFCLVILIGIMGGTVIMWDMGAAPSFTD</sequence>
<evidence type="ECO:0000259" key="6">
    <source>
        <dbReference type="Pfam" id="PF04893"/>
    </source>
</evidence>
<dbReference type="KEGG" id="osg:BST96_11860"/>
<evidence type="ECO:0000256" key="1">
    <source>
        <dbReference type="ARBA" id="ARBA00004141"/>
    </source>
</evidence>
<comment type="subcellular location">
    <subcellularLocation>
        <location evidence="1">Membrane</location>
        <topology evidence="1">Multi-pass membrane protein</topology>
    </subcellularLocation>
</comment>
<dbReference type="STRING" id="716816.BST96_11860"/>
<keyword evidence="8" id="KW-1185">Reference proteome</keyword>
<proteinExistence type="predicted"/>
<evidence type="ECO:0000256" key="4">
    <source>
        <dbReference type="ARBA" id="ARBA00023136"/>
    </source>
</evidence>
<feature type="transmembrane region" description="Helical" evidence="5">
    <location>
        <begin position="25"/>
        <end position="48"/>
    </location>
</feature>
<name>A0A1X9NE94_9GAMM</name>
<feature type="transmembrane region" description="Helical" evidence="5">
    <location>
        <begin position="103"/>
        <end position="124"/>
    </location>
</feature>
<gene>
    <name evidence="7" type="ORF">BST96_11860</name>
</gene>
<dbReference type="RefSeq" id="WP_085758911.1">
    <property type="nucleotide sequence ID" value="NZ_CP019343.1"/>
</dbReference>
<dbReference type="Proteomes" id="UP000193450">
    <property type="component" value="Chromosome"/>
</dbReference>
<dbReference type="EMBL" id="CP019343">
    <property type="protein sequence ID" value="ARN74752.1"/>
    <property type="molecule type" value="Genomic_DNA"/>
</dbReference>
<dbReference type="OrthoDB" id="9808452at2"/>
<evidence type="ECO:0000256" key="5">
    <source>
        <dbReference type="SAM" id="Phobius"/>
    </source>
</evidence>
<evidence type="ECO:0000256" key="3">
    <source>
        <dbReference type="ARBA" id="ARBA00022989"/>
    </source>
</evidence>
<feature type="transmembrane region" description="Helical" evidence="5">
    <location>
        <begin position="130"/>
        <end position="152"/>
    </location>
</feature>